<feature type="signal peptide" evidence="9">
    <location>
        <begin position="1"/>
        <end position="32"/>
    </location>
</feature>
<feature type="chain" id="PRO_5043955288" description="Multifunctional fusion protein" evidence="9">
    <location>
        <begin position="33"/>
        <end position="637"/>
    </location>
</feature>
<comment type="caution">
    <text evidence="11">The sequence shown here is derived from an EMBL/GenBank/DDBJ whole genome shotgun (WGS) entry which is preliminary data.</text>
</comment>
<sequence>MDGEVFRSPDKLMQFRCFLALILKSLILETSTDQTKQKPKAMISSRTVSCVRAQVPRNLWKPVSYQSTPVKVDLAKRFVAQLSFSKTPNTITTNQSNKSFAKNSVEWDLLRNSINKFTDNHSLKVPLVINGERIYSNEGNLSSSSLVSQVNPAKHAQEIASASQVTADGVKFAIDSALKAKKTWMEYSWDDRAAIFLKAAELIETKYRYDLLAATMLGQGKNVQQAEIDVIGELNDFLRFNVKYAEELYHQQPVQSSKGVWNRAEYRPLEGFVYAVTPFNFTAIASNLVCAPALMGNVVVWKPSQTALLSNYLLLTVLEEAGLPKGVINFVPGDPVEVTDVVVNHKDFSALHFTGSTAVFRSLFGKISSNVAQGIYKDYPRIVGETGGKNFHIIHESCNVIHSALSTLRGAFEYQGQKCSAASRLYLAENVADEFLDVLTKNLDTVSLGNNAVHEGFKEFMGPVIHKGSFDKLANAIEEAKKDPELKIVCGGKYDSTNGYFVQPTVIETTNPNHKFMSQEFFGPVLTLYKYKPSDYEKILEVVDTTNQYGLTGAIFAKDRSAIRLAEEKLRYSAGNFYINDKCTGAVVGQQWFGGSRASGTNDKAGSGNILSRFVSVRNIKENFQELTDYRYPSNIQ</sequence>
<evidence type="ECO:0000256" key="6">
    <source>
        <dbReference type="ARBA" id="ARBA00048142"/>
    </source>
</evidence>
<dbReference type="Proteomes" id="UP001360560">
    <property type="component" value="Unassembled WGS sequence"/>
</dbReference>
<dbReference type="EC" id="1.2.1.88" evidence="7"/>
<feature type="domain" description="Aldehyde dehydrogenase" evidence="10">
    <location>
        <begin position="146"/>
        <end position="619"/>
    </location>
</feature>
<dbReference type="PANTHER" id="PTHR42862:SF1">
    <property type="entry name" value="DELTA-1-PYRROLINE-5-CARBOXYLATE DEHYDROGENASE 2, ISOFORM A-RELATED"/>
    <property type="match status" value="1"/>
</dbReference>
<dbReference type="Gene3D" id="3.40.605.10">
    <property type="entry name" value="Aldehyde Dehydrogenase, Chain A, domain 1"/>
    <property type="match status" value="1"/>
</dbReference>
<name>A0AAV5QNI9_9ASCO</name>
<dbReference type="FunFam" id="3.40.309.10:FF:000005">
    <property type="entry name" value="1-pyrroline-5-carboxylate dehydrogenase 1"/>
    <property type="match status" value="1"/>
</dbReference>
<dbReference type="GO" id="GO:0005759">
    <property type="term" value="C:mitochondrial matrix"/>
    <property type="evidence" value="ECO:0007669"/>
    <property type="project" value="TreeGrafter"/>
</dbReference>
<evidence type="ECO:0000256" key="2">
    <source>
        <dbReference type="ARBA" id="ARBA00009986"/>
    </source>
</evidence>
<comment type="catalytic activity">
    <reaction evidence="6 7">
        <text>L-glutamate 5-semialdehyde + NAD(+) + H2O = L-glutamate + NADH + 2 H(+)</text>
        <dbReference type="Rhea" id="RHEA:30235"/>
        <dbReference type="ChEBI" id="CHEBI:15377"/>
        <dbReference type="ChEBI" id="CHEBI:15378"/>
        <dbReference type="ChEBI" id="CHEBI:29985"/>
        <dbReference type="ChEBI" id="CHEBI:57540"/>
        <dbReference type="ChEBI" id="CHEBI:57945"/>
        <dbReference type="ChEBI" id="CHEBI:58066"/>
        <dbReference type="EC" id="1.2.1.88"/>
    </reaction>
</comment>
<dbReference type="InterPro" id="IPR016162">
    <property type="entry name" value="Ald_DH_N"/>
</dbReference>
<evidence type="ECO:0000313" key="11">
    <source>
        <dbReference type="EMBL" id="GMM36136.1"/>
    </source>
</evidence>
<dbReference type="InterPro" id="IPR015590">
    <property type="entry name" value="Aldehyde_DH_dom"/>
</dbReference>
<dbReference type="GO" id="GO:0010133">
    <property type="term" value="P:L-proline catabolic process to L-glutamate"/>
    <property type="evidence" value="ECO:0007669"/>
    <property type="project" value="UniProtKB-UniRule"/>
</dbReference>
<evidence type="ECO:0000256" key="9">
    <source>
        <dbReference type="SAM" id="SignalP"/>
    </source>
</evidence>
<evidence type="ECO:0000256" key="4">
    <source>
        <dbReference type="ARBA" id="ARBA00023027"/>
    </source>
</evidence>
<gene>
    <name evidence="11" type="ORF">DASC09_034610</name>
</gene>
<evidence type="ECO:0000256" key="5">
    <source>
        <dbReference type="ARBA" id="ARBA00023062"/>
    </source>
</evidence>
<dbReference type="Gene3D" id="3.40.309.10">
    <property type="entry name" value="Aldehyde Dehydrogenase, Chain A, domain 2"/>
    <property type="match status" value="1"/>
</dbReference>
<dbReference type="GeneID" id="90074111"/>
<reference evidence="11 12" key="1">
    <citation type="journal article" date="2023" name="Elife">
        <title>Identification of key yeast species and microbe-microbe interactions impacting larval growth of Drosophila in the wild.</title>
        <authorList>
            <person name="Mure A."/>
            <person name="Sugiura Y."/>
            <person name="Maeda R."/>
            <person name="Honda K."/>
            <person name="Sakurai N."/>
            <person name="Takahashi Y."/>
            <person name="Watada M."/>
            <person name="Katoh T."/>
            <person name="Gotoh A."/>
            <person name="Gotoh Y."/>
            <person name="Taniguchi I."/>
            <person name="Nakamura K."/>
            <person name="Hayashi T."/>
            <person name="Katayama T."/>
            <person name="Uemura T."/>
            <person name="Hattori Y."/>
        </authorList>
    </citation>
    <scope>NUCLEOTIDE SEQUENCE [LARGE SCALE GENOMIC DNA]</scope>
    <source>
        <strain evidence="11 12">SC-9</strain>
    </source>
</reference>
<dbReference type="RefSeq" id="XP_064853132.1">
    <property type="nucleotide sequence ID" value="XM_064997060.1"/>
</dbReference>
<dbReference type="InterPro" id="IPR050485">
    <property type="entry name" value="Proline_metab_enzyme"/>
</dbReference>
<dbReference type="EMBL" id="BTFZ01000011">
    <property type="protein sequence ID" value="GMM36136.1"/>
    <property type="molecule type" value="Genomic_DNA"/>
</dbReference>
<evidence type="ECO:0000259" key="10">
    <source>
        <dbReference type="Pfam" id="PF00171"/>
    </source>
</evidence>
<protein>
    <recommendedName>
        <fullName evidence="7 8">Multifunctional fusion protein</fullName>
    </recommendedName>
    <domain>
        <recommendedName>
            <fullName evidence="8">Delta-1-pyrroline-5-carboxylate dehydrogenase</fullName>
            <shortName evidence="8">P5C dehydrogenase</shortName>
        </recommendedName>
        <alternativeName>
            <fullName evidence="7">L-glutamate gamma-semialdehyde dehydrogenase</fullName>
        </alternativeName>
    </domain>
    <domain>
        <recommendedName>
            <fullName evidence="7">L-glutamate gamma-semialdehyde dehydrogenase</fullName>
            <ecNumber evidence="7">1.2.1.88</ecNumber>
        </recommendedName>
    </domain>
</protein>
<comment type="pathway">
    <text evidence="1 7">Amino-acid degradation; L-proline degradation into L-glutamate; L-glutamate from L-proline: step 2/2.</text>
</comment>
<dbReference type="PROSITE" id="PS00070">
    <property type="entry name" value="ALDEHYDE_DEHYDR_CYS"/>
    <property type="match status" value="1"/>
</dbReference>
<keyword evidence="3 7" id="KW-0560">Oxidoreductase</keyword>
<dbReference type="SUPFAM" id="SSF53720">
    <property type="entry name" value="ALDH-like"/>
    <property type="match status" value="1"/>
</dbReference>
<evidence type="ECO:0000256" key="1">
    <source>
        <dbReference type="ARBA" id="ARBA00004786"/>
    </source>
</evidence>
<dbReference type="Pfam" id="PF00171">
    <property type="entry name" value="Aldedh"/>
    <property type="match status" value="1"/>
</dbReference>
<keyword evidence="12" id="KW-1185">Reference proteome</keyword>
<evidence type="ECO:0000256" key="7">
    <source>
        <dbReference type="RuleBase" id="RU366016"/>
    </source>
</evidence>
<dbReference type="InterPro" id="IPR005931">
    <property type="entry name" value="P5CDH/ALDH4A1"/>
</dbReference>
<evidence type="ECO:0000256" key="8">
    <source>
        <dbReference type="RuleBase" id="RU366030"/>
    </source>
</evidence>
<dbReference type="InterPro" id="IPR016160">
    <property type="entry name" value="Ald_DH_CS_CYS"/>
</dbReference>
<evidence type="ECO:0000256" key="3">
    <source>
        <dbReference type="ARBA" id="ARBA00023002"/>
    </source>
</evidence>
<evidence type="ECO:0000313" key="12">
    <source>
        <dbReference type="Proteomes" id="UP001360560"/>
    </source>
</evidence>
<accession>A0AAV5QNI9</accession>
<dbReference type="NCBIfam" id="TIGR01236">
    <property type="entry name" value="D1pyr5carbox1"/>
    <property type="match status" value="1"/>
</dbReference>
<dbReference type="InterPro" id="IPR016161">
    <property type="entry name" value="Ald_DH/histidinol_DH"/>
</dbReference>
<organism evidence="11 12">
    <name type="scientific">Saccharomycopsis crataegensis</name>
    <dbReference type="NCBI Taxonomy" id="43959"/>
    <lineage>
        <taxon>Eukaryota</taxon>
        <taxon>Fungi</taxon>
        <taxon>Dikarya</taxon>
        <taxon>Ascomycota</taxon>
        <taxon>Saccharomycotina</taxon>
        <taxon>Saccharomycetes</taxon>
        <taxon>Saccharomycopsidaceae</taxon>
        <taxon>Saccharomycopsis</taxon>
    </lineage>
</organism>
<dbReference type="PANTHER" id="PTHR42862">
    <property type="entry name" value="DELTA-1-PYRROLINE-5-CARBOXYLATE DEHYDROGENASE 1, ISOFORM A-RELATED"/>
    <property type="match status" value="1"/>
</dbReference>
<dbReference type="GO" id="GO:0003842">
    <property type="term" value="F:L-glutamate gamma-semialdehyde dehydrogenase activity"/>
    <property type="evidence" value="ECO:0007669"/>
    <property type="project" value="UniProtKB-UniRule"/>
</dbReference>
<dbReference type="InterPro" id="IPR016163">
    <property type="entry name" value="Ald_DH_C"/>
</dbReference>
<comment type="similarity">
    <text evidence="2 7">Belongs to the aldehyde dehydrogenase family.</text>
</comment>
<proteinExistence type="inferred from homology"/>
<keyword evidence="4 7" id="KW-0520">NAD</keyword>
<dbReference type="FunFam" id="3.40.605.10:FF:000006">
    <property type="entry name" value="1-pyrroline-5-carboxylate dehydrogenase"/>
    <property type="match status" value="1"/>
</dbReference>
<keyword evidence="5 7" id="KW-0642">Proline metabolism</keyword>
<keyword evidence="9" id="KW-0732">Signal</keyword>
<dbReference type="AlphaFoldDB" id="A0AAV5QNI9"/>